<accession>A0ABT9EHZ3</accession>
<dbReference type="InterPro" id="IPR047198">
    <property type="entry name" value="DDP-like_NUDIX"/>
</dbReference>
<comment type="similarity">
    <text evidence="1">Belongs to the UPF0111 family.</text>
</comment>
<evidence type="ECO:0000313" key="4">
    <source>
        <dbReference type="Proteomes" id="UP001230685"/>
    </source>
</evidence>
<gene>
    <name evidence="3" type="ORF">Q5H91_05120</name>
</gene>
<comment type="caution">
    <text evidence="3">The sequence shown here is derived from an EMBL/GenBank/DDBJ whole genome shotgun (WGS) entry which is preliminary data.</text>
</comment>
<dbReference type="InterPro" id="IPR038078">
    <property type="entry name" value="PhoU-like_sf"/>
</dbReference>
<protein>
    <submittedName>
        <fullName evidence="3">DUF47 family protein</fullName>
    </submittedName>
</protein>
<dbReference type="Pfam" id="PF00293">
    <property type="entry name" value="NUDIX"/>
    <property type="match status" value="1"/>
</dbReference>
<dbReference type="InterPro" id="IPR015797">
    <property type="entry name" value="NUDIX_hydrolase-like_dom_sf"/>
</dbReference>
<name>A0ABT9EHZ3_9SPHN</name>
<evidence type="ECO:0000313" key="3">
    <source>
        <dbReference type="EMBL" id="MDP1026583.1"/>
    </source>
</evidence>
<dbReference type="Proteomes" id="UP001230685">
    <property type="component" value="Unassembled WGS sequence"/>
</dbReference>
<dbReference type="PANTHER" id="PTHR37298">
    <property type="entry name" value="UPF0111 PROTEIN YKAA"/>
    <property type="match status" value="1"/>
</dbReference>
<proteinExistence type="inferred from homology"/>
<sequence length="372" mass="40831">MLRQIGALPYRIAAGGVAEVMLITSRDTGRWVVPKGNPMAGLAGHEAAALEAWEEAGLRGFACAAPLGDYAYTKRQRRGPVAARVALYPLAVTAQAADWPERRERDTRWFSLPDAAKAVAEPDLSALIAGFRPPPAPSGVVERMVPAVRTGIRRRIPMLGWFQSLLPQQGRFFDQFEAHAATLVAGADALATLLHETAAGDVPAQVARIVALEHQADDITRDVLQDVRRVFVTPFDRSAIIELIGVMDDAIDQMNQTARSITLYGFAEFESQMRDMAGIIVEAARITAEAIPLLRSINKNGDRLTELTTRLIRIEGKADDIHEDGLRALFAKRQGEPMAFIVGREIYSHLERVVDRFEDVANEIQGLVIDHA</sequence>
<organism evidence="3 4">
    <name type="scientific">Sphingomonas aurea</name>
    <dbReference type="NCBI Taxonomy" id="3063994"/>
    <lineage>
        <taxon>Bacteria</taxon>
        <taxon>Pseudomonadati</taxon>
        <taxon>Pseudomonadota</taxon>
        <taxon>Alphaproteobacteria</taxon>
        <taxon>Sphingomonadales</taxon>
        <taxon>Sphingomonadaceae</taxon>
        <taxon>Sphingomonas</taxon>
    </lineage>
</organism>
<dbReference type="RefSeq" id="WP_305172140.1">
    <property type="nucleotide sequence ID" value="NZ_JAUUDS010000001.1"/>
</dbReference>
<feature type="domain" description="Nudix hydrolase" evidence="2">
    <location>
        <begin position="22"/>
        <end position="122"/>
    </location>
</feature>
<reference evidence="3 4" key="1">
    <citation type="submission" date="2023-07" db="EMBL/GenBank/DDBJ databases">
        <authorList>
            <person name="Kim M.K."/>
        </authorList>
    </citation>
    <scope>NUCLEOTIDE SEQUENCE [LARGE SCALE GENOMIC DNA]</scope>
    <source>
        <strain evidence="3 4">KR1UV-12</strain>
    </source>
</reference>
<dbReference type="InterPro" id="IPR000086">
    <property type="entry name" value="NUDIX_hydrolase_dom"/>
</dbReference>
<dbReference type="CDD" id="cd04666">
    <property type="entry name" value="NUDIX_DIPP2_like_Nudt4"/>
    <property type="match status" value="1"/>
</dbReference>
<evidence type="ECO:0000256" key="1">
    <source>
        <dbReference type="ARBA" id="ARBA00008591"/>
    </source>
</evidence>
<keyword evidence="4" id="KW-1185">Reference proteome</keyword>
<dbReference type="PANTHER" id="PTHR37298:SF1">
    <property type="entry name" value="UPF0111 PROTEIN YKAA"/>
    <property type="match status" value="1"/>
</dbReference>
<dbReference type="InterPro" id="IPR018445">
    <property type="entry name" value="Put_Phosphate_transp_reg"/>
</dbReference>
<dbReference type="EMBL" id="JAUUDS010000001">
    <property type="protein sequence ID" value="MDP1026583.1"/>
    <property type="molecule type" value="Genomic_DNA"/>
</dbReference>
<dbReference type="InterPro" id="IPR052912">
    <property type="entry name" value="UPF0111_domain"/>
</dbReference>
<dbReference type="SUPFAM" id="SSF55811">
    <property type="entry name" value="Nudix"/>
    <property type="match status" value="1"/>
</dbReference>
<evidence type="ECO:0000259" key="2">
    <source>
        <dbReference type="Pfam" id="PF00293"/>
    </source>
</evidence>
<dbReference type="Gene3D" id="3.90.79.10">
    <property type="entry name" value="Nucleoside Triphosphate Pyrophosphohydrolase"/>
    <property type="match status" value="1"/>
</dbReference>
<dbReference type="Pfam" id="PF01865">
    <property type="entry name" value="PhoU_div"/>
    <property type="match status" value="1"/>
</dbReference>
<dbReference type="Gene3D" id="1.20.58.220">
    <property type="entry name" value="Phosphate transport system protein phou homolog 2, domain 2"/>
    <property type="match status" value="1"/>
</dbReference>